<reference evidence="2 3" key="1">
    <citation type="submission" date="2018-06" db="EMBL/GenBank/DDBJ databases">
        <title>Streptacidiphilus pinicola sp. nov., isolated from pine grove soil.</title>
        <authorList>
            <person name="Roh S.G."/>
            <person name="Park S."/>
            <person name="Kim M.-K."/>
            <person name="Yun B.-R."/>
            <person name="Park J."/>
            <person name="Kim M.J."/>
            <person name="Kim Y.S."/>
            <person name="Kim S.B."/>
        </authorList>
    </citation>
    <scope>NUCLEOTIDE SEQUENCE [LARGE SCALE GENOMIC DNA]</scope>
    <source>
        <strain evidence="2 3">MMS16-CNU450</strain>
    </source>
</reference>
<evidence type="ECO:0000313" key="3">
    <source>
        <dbReference type="Proteomes" id="UP000248889"/>
    </source>
</evidence>
<sequence length="127" mass="13681">MQPDHHHPAPTSAADSAAPSGRGPAELIHAAVAQGWPPHAVDLVAALATAGIPHRVEPQRAAGWVQLFLPEQHTPATGIARTRWEAADPPGWRSTWLDPHRCRLAVSRVRLPTTSLMYLQPPPSSPE</sequence>
<proteinExistence type="predicted"/>
<dbReference type="EMBL" id="QKYN01000027">
    <property type="protein sequence ID" value="RAG86425.1"/>
    <property type="molecule type" value="Genomic_DNA"/>
</dbReference>
<evidence type="ECO:0000313" key="2">
    <source>
        <dbReference type="EMBL" id="RAG86425.1"/>
    </source>
</evidence>
<evidence type="ECO:0000256" key="1">
    <source>
        <dbReference type="SAM" id="MobiDB-lite"/>
    </source>
</evidence>
<dbReference type="AlphaFoldDB" id="A0A2X0KB85"/>
<feature type="region of interest" description="Disordered" evidence="1">
    <location>
        <begin position="1"/>
        <end position="26"/>
    </location>
</feature>
<protein>
    <submittedName>
        <fullName evidence="2">Uncharacterized protein</fullName>
    </submittedName>
</protein>
<organism evidence="2 3">
    <name type="scientific">Streptacidiphilus pinicola</name>
    <dbReference type="NCBI Taxonomy" id="2219663"/>
    <lineage>
        <taxon>Bacteria</taxon>
        <taxon>Bacillati</taxon>
        <taxon>Actinomycetota</taxon>
        <taxon>Actinomycetes</taxon>
        <taxon>Kitasatosporales</taxon>
        <taxon>Streptomycetaceae</taxon>
        <taxon>Streptacidiphilus</taxon>
    </lineage>
</organism>
<gene>
    <name evidence="2" type="ORF">DN069_06310</name>
</gene>
<keyword evidence="3" id="KW-1185">Reference proteome</keyword>
<name>A0A2X0KB85_9ACTN</name>
<feature type="compositionally biased region" description="Low complexity" evidence="1">
    <location>
        <begin position="9"/>
        <end position="20"/>
    </location>
</feature>
<dbReference type="Proteomes" id="UP000248889">
    <property type="component" value="Unassembled WGS sequence"/>
</dbReference>
<accession>A0A2X0KB85</accession>
<comment type="caution">
    <text evidence="2">The sequence shown here is derived from an EMBL/GenBank/DDBJ whole genome shotgun (WGS) entry which is preliminary data.</text>
</comment>